<sequence length="186" mass="21457">MYSHQVSSSLVVDKKQLPSSRFKGVVPQPNGRWGSQIYEKHNRVWLGTSGLEVEAARVYDIAVIRFRGKDAVTNFEPLSNHSDEQTFLNSHSKYRIVEMLQNHTYYDELHRHQNRLRKISLTSEEYSLPVAREHLFDKVITSSDVGKLNRLVIPKQYAEKYFPVNVEKTTSSCDNVQMMNLEGVGN</sequence>
<dbReference type="PANTHER" id="PTHR31140:SF139">
    <property type="entry name" value="B3 DOMAIN-CONTAINING PROTEIN OS02G0455900-RELATED"/>
    <property type="match status" value="1"/>
</dbReference>
<dbReference type="InterPro" id="IPR016177">
    <property type="entry name" value="DNA-bd_dom_sf"/>
</dbReference>
<accession>A0A0K9NHB8</accession>
<dbReference type="FunFam" id="3.30.730.10:FF:000008">
    <property type="entry name" value="AP2 domain-containing protein RAP2.8"/>
    <property type="match status" value="1"/>
</dbReference>
<organism evidence="7 8">
    <name type="scientific">Zostera marina</name>
    <name type="common">Eelgrass</name>
    <dbReference type="NCBI Taxonomy" id="29655"/>
    <lineage>
        <taxon>Eukaryota</taxon>
        <taxon>Viridiplantae</taxon>
        <taxon>Streptophyta</taxon>
        <taxon>Embryophyta</taxon>
        <taxon>Tracheophyta</taxon>
        <taxon>Spermatophyta</taxon>
        <taxon>Magnoliopsida</taxon>
        <taxon>Liliopsida</taxon>
        <taxon>Zosteraceae</taxon>
        <taxon>Zostera</taxon>
    </lineage>
</organism>
<evidence type="ECO:0000256" key="1">
    <source>
        <dbReference type="ARBA" id="ARBA00004123"/>
    </source>
</evidence>
<dbReference type="SMART" id="SM00380">
    <property type="entry name" value="AP2"/>
    <property type="match status" value="1"/>
</dbReference>
<evidence type="ECO:0000256" key="3">
    <source>
        <dbReference type="ARBA" id="ARBA00023125"/>
    </source>
</evidence>
<evidence type="ECO:0000259" key="6">
    <source>
        <dbReference type="PROSITE" id="PS51032"/>
    </source>
</evidence>
<dbReference type="InterPro" id="IPR036955">
    <property type="entry name" value="AP2/ERF_dom_sf"/>
</dbReference>
<dbReference type="InterPro" id="IPR015300">
    <property type="entry name" value="DNA-bd_pseudobarrel_sf"/>
</dbReference>
<evidence type="ECO:0000313" key="7">
    <source>
        <dbReference type="EMBL" id="KMZ56146.1"/>
    </source>
</evidence>
<reference evidence="8" key="1">
    <citation type="journal article" date="2016" name="Nature">
        <title>The genome of the seagrass Zostera marina reveals angiosperm adaptation to the sea.</title>
        <authorList>
            <person name="Olsen J.L."/>
            <person name="Rouze P."/>
            <person name="Verhelst B."/>
            <person name="Lin Y.-C."/>
            <person name="Bayer T."/>
            <person name="Collen J."/>
            <person name="Dattolo E."/>
            <person name="De Paoli E."/>
            <person name="Dittami S."/>
            <person name="Maumus F."/>
            <person name="Michel G."/>
            <person name="Kersting A."/>
            <person name="Lauritano C."/>
            <person name="Lohaus R."/>
            <person name="Toepel M."/>
            <person name="Tonon T."/>
            <person name="Vanneste K."/>
            <person name="Amirebrahimi M."/>
            <person name="Brakel J."/>
            <person name="Bostroem C."/>
            <person name="Chovatia M."/>
            <person name="Grimwood J."/>
            <person name="Jenkins J.W."/>
            <person name="Jueterbock A."/>
            <person name="Mraz A."/>
            <person name="Stam W.T."/>
            <person name="Tice H."/>
            <person name="Bornberg-Bauer E."/>
            <person name="Green P.J."/>
            <person name="Pearson G.A."/>
            <person name="Procaccini G."/>
            <person name="Duarte C.M."/>
            <person name="Schmutz J."/>
            <person name="Reusch T.B.H."/>
            <person name="Van de Peer Y."/>
        </authorList>
    </citation>
    <scope>NUCLEOTIDE SEQUENCE [LARGE SCALE GENOMIC DNA]</scope>
    <source>
        <strain evidence="8">cv. Finnish</strain>
    </source>
</reference>
<dbReference type="Proteomes" id="UP000036987">
    <property type="component" value="Unassembled WGS sequence"/>
</dbReference>
<dbReference type="CDD" id="cd10017">
    <property type="entry name" value="B3_DNA"/>
    <property type="match status" value="1"/>
</dbReference>
<dbReference type="GO" id="GO:0003677">
    <property type="term" value="F:DNA binding"/>
    <property type="evidence" value="ECO:0007669"/>
    <property type="project" value="UniProtKB-KW"/>
</dbReference>
<proteinExistence type="predicted"/>
<dbReference type="PANTHER" id="PTHR31140">
    <property type="entry name" value="B3 DOMAIN-CONTAINING TRANSCRIPTION FACTOR ABI3"/>
    <property type="match status" value="1"/>
</dbReference>
<keyword evidence="4" id="KW-0804">Transcription</keyword>
<gene>
    <name evidence="7" type="ORF">ZOSMA_99G00770</name>
</gene>
<evidence type="ECO:0000256" key="2">
    <source>
        <dbReference type="ARBA" id="ARBA00023015"/>
    </source>
</evidence>
<keyword evidence="8" id="KW-1185">Reference proteome</keyword>
<keyword evidence="2" id="KW-0805">Transcription regulation</keyword>
<dbReference type="Gene3D" id="3.30.730.10">
    <property type="entry name" value="AP2/ERF domain"/>
    <property type="match status" value="1"/>
</dbReference>
<dbReference type="GO" id="GO:0003700">
    <property type="term" value="F:DNA-binding transcription factor activity"/>
    <property type="evidence" value="ECO:0007669"/>
    <property type="project" value="InterPro"/>
</dbReference>
<dbReference type="InterPro" id="IPR044800">
    <property type="entry name" value="LEC2-like"/>
</dbReference>
<keyword evidence="3" id="KW-0238">DNA-binding</keyword>
<dbReference type="OrthoDB" id="2020802at2759"/>
<dbReference type="InterPro" id="IPR001471">
    <property type="entry name" value="AP2/ERF_dom"/>
</dbReference>
<evidence type="ECO:0000256" key="5">
    <source>
        <dbReference type="ARBA" id="ARBA00023242"/>
    </source>
</evidence>
<dbReference type="CDD" id="cd00018">
    <property type="entry name" value="AP2"/>
    <property type="match status" value="1"/>
</dbReference>
<dbReference type="SUPFAM" id="SSF54171">
    <property type="entry name" value="DNA-binding domain"/>
    <property type="match status" value="1"/>
</dbReference>
<dbReference type="SUPFAM" id="SSF101936">
    <property type="entry name" value="DNA-binding pseudobarrel domain"/>
    <property type="match status" value="1"/>
</dbReference>
<keyword evidence="5" id="KW-0539">Nucleus</keyword>
<dbReference type="GO" id="GO:0005634">
    <property type="term" value="C:nucleus"/>
    <property type="evidence" value="ECO:0007669"/>
    <property type="project" value="UniProtKB-SubCell"/>
</dbReference>
<evidence type="ECO:0000256" key="4">
    <source>
        <dbReference type="ARBA" id="ARBA00023163"/>
    </source>
</evidence>
<dbReference type="PROSITE" id="PS51032">
    <property type="entry name" value="AP2_ERF"/>
    <property type="match status" value="1"/>
</dbReference>
<protein>
    <recommendedName>
        <fullName evidence="6">AP2/ERF domain-containing protein</fullName>
    </recommendedName>
</protein>
<evidence type="ECO:0000313" key="8">
    <source>
        <dbReference type="Proteomes" id="UP000036987"/>
    </source>
</evidence>
<dbReference type="EMBL" id="LFYR01002227">
    <property type="protein sequence ID" value="KMZ56146.1"/>
    <property type="molecule type" value="Genomic_DNA"/>
</dbReference>
<comment type="caution">
    <text evidence="7">The sequence shown here is derived from an EMBL/GenBank/DDBJ whole genome shotgun (WGS) entry which is preliminary data.</text>
</comment>
<dbReference type="AlphaFoldDB" id="A0A0K9NHB8"/>
<comment type="subcellular location">
    <subcellularLocation>
        <location evidence="1">Nucleus</location>
    </subcellularLocation>
</comment>
<dbReference type="Gene3D" id="2.40.330.10">
    <property type="entry name" value="DNA-binding pseudobarrel domain"/>
    <property type="match status" value="1"/>
</dbReference>
<feature type="domain" description="AP2/ERF" evidence="6">
    <location>
        <begin position="21"/>
        <end position="76"/>
    </location>
</feature>
<name>A0A0K9NHB8_ZOSMR</name>
<dbReference type="OMA" id="YSSHFPA"/>
<dbReference type="InterPro" id="IPR003340">
    <property type="entry name" value="B3_DNA-bd"/>
</dbReference>